<evidence type="ECO:0000313" key="7">
    <source>
        <dbReference type="WBParaSite" id="SBAD_0001019101-mRNA-1"/>
    </source>
</evidence>
<sequence>VYFFVVTAVQNERDKIRIQSNGIENFGRKRYPDYITMLLQAEQICTQLRASLATITDISEAIKQQLIILVEWAKALPPFYELPLDDQVREYDSGRCRSPSFGHTRRNICYARFRGGTCCFELRESIRITVDACFSHVVFRILDEMVEPMRELNPDDTEYVCLKAILFFNPSLLSRIKVKQARFSFLDVLQTYITEQQHQDRLRLGGLLLLLPPLQAMSQQFIENLQLATLFGMCQFDKLLEELLLTVIEPPSMQQISQTRRSTPSS</sequence>
<dbReference type="InterPro" id="IPR050274">
    <property type="entry name" value="Nuclear_hormone_rcpt_NR2"/>
</dbReference>
<dbReference type="InterPro" id="IPR000536">
    <property type="entry name" value="Nucl_hrmn_rcpt_lig-bd"/>
</dbReference>
<dbReference type="WBParaSite" id="SBAD_0001019101-mRNA-1">
    <property type="protein sequence ID" value="SBAD_0001019101-mRNA-1"/>
    <property type="gene ID" value="SBAD_0001019101"/>
</dbReference>
<evidence type="ECO:0000256" key="1">
    <source>
        <dbReference type="ARBA" id="ARBA00023015"/>
    </source>
</evidence>
<dbReference type="PRINTS" id="PR00398">
    <property type="entry name" value="STRDHORMONER"/>
</dbReference>
<dbReference type="OrthoDB" id="5771769at2759"/>
<dbReference type="AlphaFoldDB" id="A0A183J1U2"/>
<evidence type="ECO:0000256" key="3">
    <source>
        <dbReference type="ARBA" id="ARBA00023170"/>
    </source>
</evidence>
<dbReference type="SMART" id="SM00430">
    <property type="entry name" value="HOLI"/>
    <property type="match status" value="1"/>
</dbReference>
<evidence type="ECO:0000256" key="2">
    <source>
        <dbReference type="ARBA" id="ARBA00023163"/>
    </source>
</evidence>
<dbReference type="Pfam" id="PF00104">
    <property type="entry name" value="Hormone_recep"/>
    <property type="match status" value="1"/>
</dbReference>
<dbReference type="EMBL" id="UZAM01013248">
    <property type="protein sequence ID" value="VDP26572.1"/>
    <property type="molecule type" value="Genomic_DNA"/>
</dbReference>
<dbReference type="Proteomes" id="UP000270296">
    <property type="component" value="Unassembled WGS sequence"/>
</dbReference>
<keyword evidence="2" id="KW-0804">Transcription</keyword>
<dbReference type="PROSITE" id="PS51843">
    <property type="entry name" value="NR_LBD"/>
    <property type="match status" value="1"/>
</dbReference>
<organism evidence="7">
    <name type="scientific">Soboliphyme baturini</name>
    <dbReference type="NCBI Taxonomy" id="241478"/>
    <lineage>
        <taxon>Eukaryota</taxon>
        <taxon>Metazoa</taxon>
        <taxon>Ecdysozoa</taxon>
        <taxon>Nematoda</taxon>
        <taxon>Enoplea</taxon>
        <taxon>Dorylaimia</taxon>
        <taxon>Dioctophymatida</taxon>
        <taxon>Dioctophymatoidea</taxon>
        <taxon>Soboliphymatidae</taxon>
        <taxon>Soboliphyme</taxon>
    </lineage>
</organism>
<keyword evidence="6" id="KW-1185">Reference proteome</keyword>
<dbReference type="InterPro" id="IPR035500">
    <property type="entry name" value="NHR-like_dom_sf"/>
</dbReference>
<keyword evidence="3" id="KW-0675">Receptor</keyword>
<dbReference type="Gene3D" id="1.10.565.10">
    <property type="entry name" value="Retinoid X Receptor"/>
    <property type="match status" value="1"/>
</dbReference>
<evidence type="ECO:0000313" key="6">
    <source>
        <dbReference type="Proteomes" id="UP000270296"/>
    </source>
</evidence>
<reference evidence="5 6" key="2">
    <citation type="submission" date="2018-11" db="EMBL/GenBank/DDBJ databases">
        <authorList>
            <consortium name="Pathogen Informatics"/>
        </authorList>
    </citation>
    <scope>NUCLEOTIDE SEQUENCE [LARGE SCALE GENOMIC DNA]</scope>
</reference>
<name>A0A183J1U2_9BILA</name>
<accession>A0A183J1U2</accession>
<feature type="domain" description="NR LBD" evidence="4">
    <location>
        <begin position="30"/>
        <end position="247"/>
    </location>
</feature>
<gene>
    <name evidence="5" type="ORF">SBAD_LOCUS9839</name>
</gene>
<keyword evidence="1" id="KW-0805">Transcription regulation</keyword>
<evidence type="ECO:0000313" key="5">
    <source>
        <dbReference type="EMBL" id="VDP26572.1"/>
    </source>
</evidence>
<dbReference type="InterPro" id="IPR001723">
    <property type="entry name" value="Nuclear_hrmn_rcpt"/>
</dbReference>
<protein>
    <submittedName>
        <fullName evidence="7">NR LBD domain-containing protein</fullName>
    </submittedName>
</protein>
<dbReference type="PANTHER" id="PTHR24083">
    <property type="entry name" value="NUCLEAR HORMONE RECEPTOR"/>
    <property type="match status" value="1"/>
</dbReference>
<dbReference type="SUPFAM" id="SSF48508">
    <property type="entry name" value="Nuclear receptor ligand-binding domain"/>
    <property type="match status" value="1"/>
</dbReference>
<reference evidence="7" key="1">
    <citation type="submission" date="2016-06" db="UniProtKB">
        <authorList>
            <consortium name="WormBaseParasite"/>
        </authorList>
    </citation>
    <scope>IDENTIFICATION</scope>
</reference>
<evidence type="ECO:0000259" key="4">
    <source>
        <dbReference type="PROSITE" id="PS51843"/>
    </source>
</evidence>
<proteinExistence type="predicted"/>